<dbReference type="InterPro" id="IPR013826">
    <property type="entry name" value="Topo_IA_cen_sub3"/>
</dbReference>
<evidence type="ECO:0000259" key="13">
    <source>
        <dbReference type="PROSITE" id="PS52039"/>
    </source>
</evidence>
<gene>
    <name evidence="10 14" type="primary">topA</name>
    <name evidence="14" type="ORF">IAB00_00575</name>
</gene>
<keyword evidence="4" id="KW-0863">Zinc-finger</keyword>
<dbReference type="HAMAP" id="MF_00952">
    <property type="entry name" value="Topoisom_1_prok"/>
    <property type="match status" value="1"/>
</dbReference>
<name>A0A9D1HJA6_9FIRM</name>
<comment type="catalytic activity">
    <reaction evidence="1 10">
        <text>ATP-independent breakage of single-stranded DNA, followed by passage and rejoining.</text>
        <dbReference type="EC" id="5.6.2.1"/>
    </reaction>
</comment>
<feature type="site" description="Interaction with DNA" evidence="10">
    <location>
        <position position="139"/>
    </location>
</feature>
<reference evidence="14" key="1">
    <citation type="submission" date="2020-10" db="EMBL/GenBank/DDBJ databases">
        <authorList>
            <person name="Gilroy R."/>
        </authorList>
    </citation>
    <scope>NUCLEOTIDE SEQUENCE</scope>
    <source>
        <strain evidence="14">2830</strain>
    </source>
</reference>
<feature type="site" description="Interaction with DNA" evidence="10">
    <location>
        <position position="490"/>
    </location>
</feature>
<dbReference type="InterPro" id="IPR003602">
    <property type="entry name" value="Topo_IA_DNA-bd_dom"/>
</dbReference>
<dbReference type="PROSITE" id="PS50880">
    <property type="entry name" value="TOPRIM"/>
    <property type="match status" value="1"/>
</dbReference>
<evidence type="ECO:0000313" key="15">
    <source>
        <dbReference type="Proteomes" id="UP000824124"/>
    </source>
</evidence>
<dbReference type="InterPro" id="IPR013498">
    <property type="entry name" value="Topo_IA_Znf"/>
</dbReference>
<feature type="site" description="Interaction with DNA" evidence="10">
    <location>
        <position position="299"/>
    </location>
</feature>
<dbReference type="EC" id="5.6.2.1" evidence="10"/>
<dbReference type="Gene3D" id="2.70.20.10">
    <property type="entry name" value="Topoisomerase I, domain 3"/>
    <property type="match status" value="1"/>
</dbReference>
<dbReference type="SMART" id="SM00493">
    <property type="entry name" value="TOPRIM"/>
    <property type="match status" value="1"/>
</dbReference>
<evidence type="ECO:0000256" key="8">
    <source>
        <dbReference type="ARBA" id="ARBA00023125"/>
    </source>
</evidence>
<feature type="active site" description="O-(5'-phospho-DNA)-tyrosine intermediate" evidence="10">
    <location>
        <position position="297"/>
    </location>
</feature>
<evidence type="ECO:0000259" key="12">
    <source>
        <dbReference type="PROSITE" id="PS50880"/>
    </source>
</evidence>
<evidence type="ECO:0000256" key="5">
    <source>
        <dbReference type="ARBA" id="ARBA00022833"/>
    </source>
</evidence>
<dbReference type="Gene3D" id="3.40.50.140">
    <property type="match status" value="1"/>
</dbReference>
<feature type="region of interest" description="Disordered" evidence="11">
    <location>
        <begin position="686"/>
        <end position="716"/>
    </location>
</feature>
<comment type="similarity">
    <text evidence="2 10">Belongs to the type IA topoisomerase family.</text>
</comment>
<dbReference type="InterPro" id="IPR003601">
    <property type="entry name" value="Topo_IA_2"/>
</dbReference>
<dbReference type="GO" id="GO:0003917">
    <property type="term" value="F:DNA topoisomerase type I (single strand cut, ATP-independent) activity"/>
    <property type="evidence" value="ECO:0007669"/>
    <property type="project" value="UniProtKB-UniRule"/>
</dbReference>
<evidence type="ECO:0000256" key="9">
    <source>
        <dbReference type="ARBA" id="ARBA00023235"/>
    </source>
</evidence>
<keyword evidence="9 10" id="KW-0413">Isomerase</keyword>
<dbReference type="SMART" id="SM00437">
    <property type="entry name" value="TOP1Ac"/>
    <property type="match status" value="1"/>
</dbReference>
<dbReference type="EMBL" id="DVMH01000004">
    <property type="protein sequence ID" value="HIU09740.1"/>
    <property type="molecule type" value="Genomic_DNA"/>
</dbReference>
<dbReference type="InterPro" id="IPR028612">
    <property type="entry name" value="Topoisom_1_IA"/>
</dbReference>
<dbReference type="PROSITE" id="PS00396">
    <property type="entry name" value="TOPO_IA_1"/>
    <property type="match status" value="1"/>
</dbReference>
<dbReference type="PRINTS" id="PR00417">
    <property type="entry name" value="PRTPISMRASEI"/>
</dbReference>
<evidence type="ECO:0000256" key="4">
    <source>
        <dbReference type="ARBA" id="ARBA00022771"/>
    </source>
</evidence>
<dbReference type="Pfam" id="PF01751">
    <property type="entry name" value="Toprim"/>
    <property type="match status" value="1"/>
</dbReference>
<evidence type="ECO:0000256" key="7">
    <source>
        <dbReference type="ARBA" id="ARBA00023029"/>
    </source>
</evidence>
<sequence length="716" mass="80281">MGKTLIIVESPTKAKTIGKYLGRNYTVMSSMGHVRDLPKSTLGVDVDNDFEPRYITIRGKGGVIKALKDEAKKADRVLLASDPDREGEMIAYHLKEYLDNVGENCRVEFHEITRETVKKAVKQPHGLDMDRIYAQQARRVLDRLVGYKLSPLLWAKVKKGLSAGRVQSVAVRMICDREAEINAFQPEEYWTLTAILATPEGRLETQLVKIDGKKAEVGSEAAMQQILADVEGKEYKISSITKRSRERNPVPPFTTSSMQQEAYRKYGILTKKTMQLAQQLYEGIELGKLGVVGLISYMRTDSTRISPEAQAACADYIKGHFGADYLPEKPRVYRGRGKIQDAHEAIRPTDINLRPADIKQFLNPQQYKLYKLIWERYLASQMASAVINTTTVDLQNGSYTFRASGSVIKFPGFMQVYIESRDDEGEKENLGFLPALTEGQTLFAEKLDPKQHFTAPPPRYTEAMLVKTLEEKGIGRPSTYAPIVDTILGRGYVVREDKHFYSTELGSVVVNLLKEGFPDVIDIDFTAGMEASLDEVEEGNRNWRQVIRDFYGPFAEELARAESELQKVDLTPEYSGDICELCGKPMVYKLGRYGKFLACSGFPECRNTKPIVIPAGVKCLACGGDIIQRKSRGGRVFYGCSNYPKCKYVSWDKPIEEKCSVCGTQLAERTNRSGETVRICPNQDCSTNAKTKRKKTKSGDAAMQRAAQKAAKKAKK</sequence>
<feature type="site" description="Interaction with DNA" evidence="10">
    <location>
        <position position="142"/>
    </location>
</feature>
<evidence type="ECO:0000256" key="1">
    <source>
        <dbReference type="ARBA" id="ARBA00000213"/>
    </source>
</evidence>
<keyword evidence="7 10" id="KW-0799">Topoisomerase</keyword>
<dbReference type="CDD" id="cd00186">
    <property type="entry name" value="TOP1Ac"/>
    <property type="match status" value="1"/>
</dbReference>
<dbReference type="SUPFAM" id="SSF56712">
    <property type="entry name" value="Prokaryotic type I DNA topoisomerase"/>
    <property type="match status" value="1"/>
</dbReference>
<dbReference type="SMART" id="SM00436">
    <property type="entry name" value="TOP1Bc"/>
    <property type="match status" value="1"/>
</dbReference>
<dbReference type="InterPro" id="IPR013497">
    <property type="entry name" value="Topo_IA_cen"/>
</dbReference>
<dbReference type="GO" id="GO:0003677">
    <property type="term" value="F:DNA binding"/>
    <property type="evidence" value="ECO:0007669"/>
    <property type="project" value="UniProtKB-KW"/>
</dbReference>
<dbReference type="PROSITE" id="PS52039">
    <property type="entry name" value="TOPO_IA_2"/>
    <property type="match status" value="1"/>
</dbReference>
<feature type="site" description="Interaction with DNA" evidence="10">
    <location>
        <position position="138"/>
    </location>
</feature>
<evidence type="ECO:0000313" key="14">
    <source>
        <dbReference type="EMBL" id="HIU09740.1"/>
    </source>
</evidence>
<dbReference type="Gene3D" id="3.30.65.10">
    <property type="entry name" value="Bacterial Topoisomerase I, domain 1"/>
    <property type="match status" value="2"/>
</dbReference>
<keyword evidence="5" id="KW-0862">Zinc</keyword>
<dbReference type="NCBIfam" id="TIGR01051">
    <property type="entry name" value="topA_bact"/>
    <property type="match status" value="1"/>
</dbReference>
<feature type="domain" description="Topo IA-type catalytic" evidence="13">
    <location>
        <begin position="128"/>
        <end position="558"/>
    </location>
</feature>
<dbReference type="Pfam" id="PF01396">
    <property type="entry name" value="Zn_ribbon_Top1"/>
    <property type="match status" value="2"/>
</dbReference>
<dbReference type="InterPro" id="IPR005733">
    <property type="entry name" value="TopoI_bac-type"/>
</dbReference>
<reference evidence="14" key="2">
    <citation type="journal article" date="2021" name="PeerJ">
        <title>Extensive microbial diversity within the chicken gut microbiome revealed by metagenomics and culture.</title>
        <authorList>
            <person name="Gilroy R."/>
            <person name="Ravi A."/>
            <person name="Getino M."/>
            <person name="Pursley I."/>
            <person name="Horton D.L."/>
            <person name="Alikhan N.F."/>
            <person name="Baker D."/>
            <person name="Gharbi K."/>
            <person name="Hall N."/>
            <person name="Watson M."/>
            <person name="Adriaenssens E.M."/>
            <person name="Foster-Nyarko E."/>
            <person name="Jarju S."/>
            <person name="Secka A."/>
            <person name="Antonio M."/>
            <person name="Oren A."/>
            <person name="Chaudhuri R.R."/>
            <person name="La Ragione R."/>
            <person name="Hildebrand F."/>
            <person name="Pallen M.J."/>
        </authorList>
    </citation>
    <scope>NUCLEOTIDE SEQUENCE</scope>
    <source>
        <strain evidence="14">2830</strain>
    </source>
</reference>
<dbReference type="CDD" id="cd03363">
    <property type="entry name" value="TOPRIM_TopoIA_TopoI"/>
    <property type="match status" value="1"/>
</dbReference>
<comment type="function">
    <text evidence="10">Releases the supercoiling and torsional tension of DNA, which is introduced during the DNA replication and transcription, by transiently cleaving and rejoining one strand of the DNA duplex. Introduces a single-strand break via transesterification at a target site in duplex DNA. The scissile phosphodiester is attacked by the catalytic tyrosine of the enzyme, resulting in the formation of a DNA-(5'-phosphotyrosyl)-enzyme intermediate and the expulsion of a 3'-OH DNA strand. The free DNA strand then undergoes passage around the unbroken strand, thus removing DNA supercoils. Finally, in the religation step, the DNA 3'-OH attacks the covalent intermediate to expel the active-site tyrosine and restore the DNA phosphodiester backbone.</text>
</comment>
<dbReference type="Gene3D" id="1.10.290.10">
    <property type="entry name" value="Topoisomerase I, domain 4"/>
    <property type="match status" value="1"/>
</dbReference>
<comment type="subunit">
    <text evidence="10">Monomer.</text>
</comment>
<dbReference type="InterPro" id="IPR013825">
    <property type="entry name" value="Topo_IA_cen_sub2"/>
</dbReference>
<feature type="region of interest" description="Interaction with DNA" evidence="10">
    <location>
        <begin position="162"/>
        <end position="167"/>
    </location>
</feature>
<dbReference type="GO" id="GO:0006265">
    <property type="term" value="P:DNA topological change"/>
    <property type="evidence" value="ECO:0007669"/>
    <property type="project" value="UniProtKB-UniRule"/>
</dbReference>
<dbReference type="InterPro" id="IPR013824">
    <property type="entry name" value="Topo_IA_cen_sub1"/>
</dbReference>
<dbReference type="InterPro" id="IPR023406">
    <property type="entry name" value="Topo_IA_AS"/>
</dbReference>
<evidence type="ECO:0000256" key="2">
    <source>
        <dbReference type="ARBA" id="ARBA00009446"/>
    </source>
</evidence>
<dbReference type="Gene3D" id="1.10.460.10">
    <property type="entry name" value="Topoisomerase I, domain 2"/>
    <property type="match status" value="1"/>
</dbReference>
<protein>
    <recommendedName>
        <fullName evidence="10">DNA topoisomerase 1</fullName>
        <ecNumber evidence="10">5.6.2.1</ecNumber>
    </recommendedName>
    <alternativeName>
        <fullName evidence="10">DNA topoisomerase I</fullName>
    </alternativeName>
</protein>
<dbReference type="Proteomes" id="UP000824124">
    <property type="component" value="Unassembled WGS sequence"/>
</dbReference>
<dbReference type="Pfam" id="PF01131">
    <property type="entry name" value="Topoisom_bac"/>
    <property type="match status" value="1"/>
</dbReference>
<dbReference type="PANTHER" id="PTHR42785:SF1">
    <property type="entry name" value="DNA TOPOISOMERASE"/>
    <property type="match status" value="1"/>
</dbReference>
<dbReference type="InterPro" id="IPR000380">
    <property type="entry name" value="Topo_IA"/>
</dbReference>
<evidence type="ECO:0000256" key="11">
    <source>
        <dbReference type="SAM" id="MobiDB-lite"/>
    </source>
</evidence>
<feature type="site" description="Interaction with DNA" evidence="10">
    <location>
        <position position="154"/>
    </location>
</feature>
<feature type="site" description="Interaction with DNA" evidence="10">
    <location>
        <position position="33"/>
    </location>
</feature>
<dbReference type="PANTHER" id="PTHR42785">
    <property type="entry name" value="DNA TOPOISOMERASE, TYPE IA, CORE"/>
    <property type="match status" value="1"/>
</dbReference>
<dbReference type="InterPro" id="IPR023405">
    <property type="entry name" value="Topo_IA_core_domain"/>
</dbReference>
<evidence type="ECO:0000256" key="10">
    <source>
        <dbReference type="HAMAP-Rule" id="MF_00952"/>
    </source>
</evidence>
<dbReference type="AlphaFoldDB" id="A0A9D1HJA6"/>
<keyword evidence="6" id="KW-0460">Magnesium</keyword>
<proteinExistence type="inferred from homology"/>
<evidence type="ECO:0000256" key="3">
    <source>
        <dbReference type="ARBA" id="ARBA00022723"/>
    </source>
</evidence>
<dbReference type="InterPro" id="IPR034149">
    <property type="entry name" value="TOPRIM_TopoI"/>
</dbReference>
<dbReference type="InterPro" id="IPR006171">
    <property type="entry name" value="TOPRIM_dom"/>
</dbReference>
<feature type="domain" description="Toprim" evidence="12">
    <location>
        <begin position="3"/>
        <end position="113"/>
    </location>
</feature>
<comment type="caution">
    <text evidence="14">The sequence shown here is derived from an EMBL/GenBank/DDBJ whole genome shotgun (WGS) entry which is preliminary data.</text>
</comment>
<accession>A0A9D1HJA6</accession>
<evidence type="ECO:0000256" key="6">
    <source>
        <dbReference type="ARBA" id="ARBA00022842"/>
    </source>
</evidence>
<dbReference type="GO" id="GO:0008270">
    <property type="term" value="F:zinc ion binding"/>
    <property type="evidence" value="ECO:0007669"/>
    <property type="project" value="UniProtKB-KW"/>
</dbReference>
<keyword evidence="3" id="KW-0479">Metal-binding</keyword>
<dbReference type="GO" id="GO:0005694">
    <property type="term" value="C:chromosome"/>
    <property type="evidence" value="ECO:0007669"/>
    <property type="project" value="InterPro"/>
</dbReference>
<organism evidence="14 15">
    <name type="scientific">Candidatus Avidehalobacter gallistercoris</name>
    <dbReference type="NCBI Taxonomy" id="2840694"/>
    <lineage>
        <taxon>Bacteria</taxon>
        <taxon>Bacillati</taxon>
        <taxon>Bacillota</taxon>
        <taxon>Clostridia</taxon>
        <taxon>Eubacteriales</taxon>
        <taxon>Peptococcaceae</taxon>
        <taxon>Peptococcaceae incertae sedis</taxon>
        <taxon>Candidatus Avidehalobacter</taxon>
    </lineage>
</organism>
<feature type="site" description="Interaction with DNA" evidence="10">
    <location>
        <position position="147"/>
    </location>
</feature>
<keyword evidence="8 10" id="KW-0238">DNA-binding</keyword>